<keyword evidence="2" id="KW-1185">Reference proteome</keyword>
<dbReference type="AlphaFoldDB" id="C7HAC1"/>
<dbReference type="EMBL" id="ACOP02000086">
    <property type="protein sequence ID" value="EEU95147.1"/>
    <property type="molecule type" value="Genomic_DNA"/>
</dbReference>
<reference evidence="1" key="1">
    <citation type="submission" date="2009-08" db="EMBL/GenBank/DDBJ databases">
        <authorList>
            <person name="Weinstock G."/>
            <person name="Sodergren E."/>
            <person name="Clifton S."/>
            <person name="Fulton L."/>
            <person name="Fulton B."/>
            <person name="Courtney L."/>
            <person name="Fronick C."/>
            <person name="Harrison M."/>
            <person name="Strong C."/>
            <person name="Farmer C."/>
            <person name="Delahaunty K."/>
            <person name="Markovic C."/>
            <person name="Hall O."/>
            <person name="Minx P."/>
            <person name="Tomlinson C."/>
            <person name="Mitreva M."/>
            <person name="Nelson J."/>
            <person name="Hou S."/>
            <person name="Wollam A."/>
            <person name="Pepin K.H."/>
            <person name="Johnson M."/>
            <person name="Bhonagiri V."/>
            <person name="Nash W.E."/>
            <person name="Warren W."/>
            <person name="Chinwalla A."/>
            <person name="Mardis E.R."/>
            <person name="Wilson R.K."/>
        </authorList>
    </citation>
    <scope>NUCLEOTIDE SEQUENCE [LARGE SCALE GENOMIC DNA]</scope>
    <source>
        <strain evidence="1">A2-165</strain>
    </source>
</reference>
<organism evidence="1 2">
    <name type="scientific">Faecalibacterium duncaniae (strain DSM 17677 / JCM 31915 / A2-165)</name>
    <name type="common">Faecalibacterium prausnitzii</name>
    <dbReference type="NCBI Taxonomy" id="411483"/>
    <lineage>
        <taxon>Bacteria</taxon>
        <taxon>Bacillati</taxon>
        <taxon>Bacillota</taxon>
        <taxon>Clostridia</taxon>
        <taxon>Eubacteriales</taxon>
        <taxon>Oscillospiraceae</taxon>
        <taxon>Faecalibacterium</taxon>
    </lineage>
</organism>
<evidence type="ECO:0000313" key="2">
    <source>
        <dbReference type="Proteomes" id="UP000004619"/>
    </source>
</evidence>
<proteinExistence type="predicted"/>
<evidence type="ECO:0000313" key="1">
    <source>
        <dbReference type="EMBL" id="EEU95147.1"/>
    </source>
</evidence>
<comment type="caution">
    <text evidence="1">The sequence shown here is derived from an EMBL/GenBank/DDBJ whole genome shotgun (WGS) entry which is preliminary data.</text>
</comment>
<name>C7HAC1_FAED2</name>
<dbReference type="HOGENOM" id="CLU_2990038_0_0_9"/>
<accession>C7HAC1</accession>
<protein>
    <submittedName>
        <fullName evidence="1">Uncharacterized protein</fullName>
    </submittedName>
</protein>
<sequence length="57" mass="6104">MLGVFAYCDSAILRSVRNLEQNAAGLGKAVADAFHELCVFQFGKCACYAGKAVSQIF</sequence>
<gene>
    <name evidence="1" type="ORF">FAEPRAA2165_03276</name>
</gene>
<dbReference type="Proteomes" id="UP000004619">
    <property type="component" value="Unassembled WGS sequence"/>
</dbReference>
<dbReference type="STRING" id="411483.FAEPRAA2165_03276"/>